<name>A0A1N7FUS0_9RHOB</name>
<dbReference type="Proteomes" id="UP000186019">
    <property type="component" value="Unassembled WGS sequence"/>
</dbReference>
<dbReference type="STRING" id="573024.SAMN05216208_0748"/>
<dbReference type="Gene3D" id="1.10.260.40">
    <property type="entry name" value="lambda repressor-like DNA-binding domains"/>
    <property type="match status" value="1"/>
</dbReference>
<evidence type="ECO:0000313" key="2">
    <source>
        <dbReference type="EMBL" id="SIS04071.1"/>
    </source>
</evidence>
<dbReference type="CDD" id="cd00093">
    <property type="entry name" value="HTH_XRE"/>
    <property type="match status" value="1"/>
</dbReference>
<dbReference type="Pfam" id="PF13560">
    <property type="entry name" value="HTH_31"/>
    <property type="match status" value="1"/>
</dbReference>
<sequence>MLTKRAASDVNAFGAKFGRLVRSYRDDLGLSVRDLAINVWNDEGRKASISRLENGHVANPAARTVQRLAHALGIPQDEIDALREPPQSLPSQLEGLPNARRDQLEALASRFEIDNVFDKSDAELRTLLDGKASEYRIFKRRLDELDDRLTHVADIKAAAREAAAQLDLDKYEELLLQIDESYSEMTVRAKEARARNALLRGRADEAYQGFASAAETWRNIDPSRSVKGRLEYHRALFEHGLRFGGTGLERSADILRPALATQDCAAPRRARVLQNLANALANIGVRSEGTASMALMDEATQKYEEALSLVSEDEDGDVWAMVQQNLGAALSMRAKQCDDTGERRAFLGRAIEAFRAALRLRPRDSKPLEWAMTTQNVAVTLLETAHATPGKDGLMLLKRADQLLHDTLGVRSRDAAPFDWALTQENLAIVSQAMAERCAVSERADHLASAARHVAAALEVFQSEGDTYYHEKASELALEIKQSAAQAKSDDPAA</sequence>
<dbReference type="PROSITE" id="PS50943">
    <property type="entry name" value="HTH_CROC1"/>
    <property type="match status" value="1"/>
</dbReference>
<dbReference type="InterPro" id="IPR010982">
    <property type="entry name" value="Lambda_DNA-bd_dom_sf"/>
</dbReference>
<dbReference type="SUPFAM" id="SSF47413">
    <property type="entry name" value="lambda repressor-like DNA-binding domains"/>
    <property type="match status" value="1"/>
</dbReference>
<accession>A0A1N7FUS0</accession>
<feature type="domain" description="HTH cro/C1-type" evidence="1">
    <location>
        <begin position="21"/>
        <end position="79"/>
    </location>
</feature>
<dbReference type="SMART" id="SM00530">
    <property type="entry name" value="HTH_XRE"/>
    <property type="match status" value="1"/>
</dbReference>
<dbReference type="InterPro" id="IPR011990">
    <property type="entry name" value="TPR-like_helical_dom_sf"/>
</dbReference>
<evidence type="ECO:0000259" key="1">
    <source>
        <dbReference type="PROSITE" id="PS50943"/>
    </source>
</evidence>
<reference evidence="3" key="1">
    <citation type="submission" date="2017-01" db="EMBL/GenBank/DDBJ databases">
        <authorList>
            <person name="Varghese N."/>
            <person name="Submissions S."/>
        </authorList>
    </citation>
    <scope>NUCLEOTIDE SEQUENCE [LARGE SCALE GENOMIC DNA]</scope>
    <source>
        <strain evidence="3">DSM 29590</strain>
    </source>
</reference>
<proteinExistence type="predicted"/>
<dbReference type="InterPro" id="IPR001387">
    <property type="entry name" value="Cro/C1-type_HTH"/>
</dbReference>
<dbReference type="EMBL" id="FTNV01000001">
    <property type="protein sequence ID" value="SIS04071.1"/>
    <property type="molecule type" value="Genomic_DNA"/>
</dbReference>
<keyword evidence="3" id="KW-1185">Reference proteome</keyword>
<dbReference type="RefSeq" id="WP_076532133.1">
    <property type="nucleotide sequence ID" value="NZ_FOAC01000001.1"/>
</dbReference>
<dbReference type="GO" id="GO:0003677">
    <property type="term" value="F:DNA binding"/>
    <property type="evidence" value="ECO:0007669"/>
    <property type="project" value="InterPro"/>
</dbReference>
<gene>
    <name evidence="2" type="ORF">SAMN05421666_1388</name>
</gene>
<organism evidence="2 3">
    <name type="scientific">Roseovarius nanhaiticus</name>
    <dbReference type="NCBI Taxonomy" id="573024"/>
    <lineage>
        <taxon>Bacteria</taxon>
        <taxon>Pseudomonadati</taxon>
        <taxon>Pseudomonadota</taxon>
        <taxon>Alphaproteobacteria</taxon>
        <taxon>Rhodobacterales</taxon>
        <taxon>Roseobacteraceae</taxon>
        <taxon>Roseovarius</taxon>
    </lineage>
</organism>
<dbReference type="AlphaFoldDB" id="A0A1N7FUS0"/>
<dbReference type="SUPFAM" id="SSF48452">
    <property type="entry name" value="TPR-like"/>
    <property type="match status" value="1"/>
</dbReference>
<protein>
    <submittedName>
        <fullName evidence="2">Helix-turn-helix domain-containing protein</fullName>
    </submittedName>
</protein>
<dbReference type="Gene3D" id="1.25.40.10">
    <property type="entry name" value="Tetratricopeptide repeat domain"/>
    <property type="match status" value="1"/>
</dbReference>
<dbReference type="OrthoDB" id="433986at2"/>
<evidence type="ECO:0000313" key="3">
    <source>
        <dbReference type="Proteomes" id="UP000186019"/>
    </source>
</evidence>